<feature type="region of interest" description="Disordered" evidence="1">
    <location>
        <begin position="147"/>
        <end position="178"/>
    </location>
</feature>
<evidence type="ECO:0000313" key="2">
    <source>
        <dbReference type="EMBL" id="POR32563.1"/>
    </source>
</evidence>
<dbReference type="STRING" id="94208.A0A2S4KQV9"/>
<sequence length="624" mass="68324">MPSQRSAKSGSGAGIGNILSFFKPVAQSQPQTPPRASRSALLASPSPLPPSSPLSLRTTPARPPGMEIAASDDDGSDGGSSDDSLEDLSALLGGRGRPMTGVPSQQKLHHNPYATPRAKRTAVAFHASPLAIMPKHKFDMKALAKDARRDDATTASSIRAKTAAEKAKQNAASTSNEASGDAVLEIVKENGGHGAENVLRAVQRSEPGQSQLRYCFFDAAYSVPSSKPAPKEGKKGAWSLLTQGSTKVREQHLASGVPQTILRKMNNLPDSLLEWILDEMCTQKSVIMRQEYCNMIAGCPEQVERLLTPERLQELLIRLGAVEDLKDEGSELTLSKPGHEPYQDRDWACLRSFLSLLGSISRQMSIPAVEYAIQTLLRMSMDKFLLCNIDVLMEYEGAIQRLADAIPTTSWDSFCLKTCLPLYTGIKAQTIRANALLCLPTSNRRTHDLRRRLAVVFLFDDAALARHRPEDVVNVTGITDLLSGDAFAINLKTDFAQLKASVILLDIAVDDGSVVAAFDDREDEEAFNDEVDELAAKLREIWRKINDSGMKLARTEAKSVVEWVQQRLSNTVRTRRKAKKSVFDLPGEAEDPFLPRRQGYMKKFLQKQPKSPAMEDGCIVVGSG</sequence>
<keyword evidence="3" id="KW-1185">Reference proteome</keyword>
<gene>
    <name evidence="2" type="ORF">TPAR_07239</name>
</gene>
<reference evidence="2 3" key="1">
    <citation type="submission" date="2018-01" db="EMBL/GenBank/DDBJ databases">
        <title>Harnessing the power of phylogenomics to disentangle the directionality and signatures of interkingdom host jumping in the parasitic fungal genus Tolypocladium.</title>
        <authorList>
            <person name="Quandt C.A."/>
            <person name="Patterson W."/>
            <person name="Spatafora J.W."/>
        </authorList>
    </citation>
    <scope>NUCLEOTIDE SEQUENCE [LARGE SCALE GENOMIC DNA]</scope>
    <source>
        <strain evidence="2 3">NRBC 100945</strain>
    </source>
</reference>
<dbReference type="AlphaFoldDB" id="A0A2S4KQV9"/>
<protein>
    <submittedName>
        <fullName evidence="2">Uncharacterized protein</fullName>
    </submittedName>
</protein>
<organism evidence="2 3">
    <name type="scientific">Tolypocladium paradoxum</name>
    <dbReference type="NCBI Taxonomy" id="94208"/>
    <lineage>
        <taxon>Eukaryota</taxon>
        <taxon>Fungi</taxon>
        <taxon>Dikarya</taxon>
        <taxon>Ascomycota</taxon>
        <taxon>Pezizomycotina</taxon>
        <taxon>Sordariomycetes</taxon>
        <taxon>Hypocreomycetidae</taxon>
        <taxon>Hypocreales</taxon>
        <taxon>Ophiocordycipitaceae</taxon>
        <taxon>Tolypocladium</taxon>
    </lineage>
</organism>
<comment type="caution">
    <text evidence="2">The sequence shown here is derived from an EMBL/GenBank/DDBJ whole genome shotgun (WGS) entry which is preliminary data.</text>
</comment>
<feature type="compositionally biased region" description="Low complexity" evidence="1">
    <location>
        <begin position="34"/>
        <end position="45"/>
    </location>
</feature>
<proteinExistence type="predicted"/>
<dbReference type="EMBL" id="PKSG01000831">
    <property type="protein sequence ID" value="POR32563.1"/>
    <property type="molecule type" value="Genomic_DNA"/>
</dbReference>
<dbReference type="OrthoDB" id="5350396at2759"/>
<feature type="compositionally biased region" description="Low complexity" evidence="1">
    <location>
        <begin position="79"/>
        <end position="92"/>
    </location>
</feature>
<name>A0A2S4KQV9_9HYPO</name>
<dbReference type="Proteomes" id="UP000237481">
    <property type="component" value="Unassembled WGS sequence"/>
</dbReference>
<accession>A0A2S4KQV9</accession>
<feature type="region of interest" description="Disordered" evidence="1">
    <location>
        <begin position="22"/>
        <end position="110"/>
    </location>
</feature>
<evidence type="ECO:0000313" key="3">
    <source>
        <dbReference type="Proteomes" id="UP000237481"/>
    </source>
</evidence>
<evidence type="ECO:0000256" key="1">
    <source>
        <dbReference type="SAM" id="MobiDB-lite"/>
    </source>
</evidence>